<dbReference type="Gene3D" id="2.60.120.330">
    <property type="entry name" value="B-lactam Antibiotic, Isopenicillin N Synthase, Chain"/>
    <property type="match status" value="1"/>
</dbReference>
<evidence type="ECO:0000313" key="9">
    <source>
        <dbReference type="Proteomes" id="UP000764110"/>
    </source>
</evidence>
<dbReference type="AlphaFoldDB" id="A0A9P8MH61"/>
<gene>
    <name evidence="8" type="ORF">MHUMG1_01241</name>
</gene>
<dbReference type="InterPro" id="IPR044861">
    <property type="entry name" value="IPNS-like_FE2OG_OXY"/>
</dbReference>
<keyword evidence="4 5" id="KW-0408">Iron</keyword>
<evidence type="ECO:0000256" key="3">
    <source>
        <dbReference type="ARBA" id="ARBA00023002"/>
    </source>
</evidence>
<dbReference type="PANTHER" id="PTHR10209:SF886">
    <property type="entry name" value="UPF0676 PROTEIN C1494.01"/>
    <property type="match status" value="1"/>
</dbReference>
<proteinExistence type="inferred from homology"/>
<dbReference type="SUPFAM" id="SSF51197">
    <property type="entry name" value="Clavaminate synthase-like"/>
    <property type="match status" value="1"/>
</dbReference>
<evidence type="ECO:0000256" key="1">
    <source>
        <dbReference type="ARBA" id="ARBA00008056"/>
    </source>
</evidence>
<name>A0A9P8MH61_9HYPO</name>
<dbReference type="PANTHER" id="PTHR10209">
    <property type="entry name" value="OXIDOREDUCTASE, 2OG-FE II OXYGENASE FAMILY PROTEIN"/>
    <property type="match status" value="1"/>
</dbReference>
<accession>A0A9P8MH61</accession>
<evidence type="ECO:0000256" key="4">
    <source>
        <dbReference type="ARBA" id="ARBA00023004"/>
    </source>
</evidence>
<keyword evidence="9" id="KW-1185">Reference proteome</keyword>
<evidence type="ECO:0000259" key="7">
    <source>
        <dbReference type="PROSITE" id="PS51471"/>
    </source>
</evidence>
<dbReference type="InterPro" id="IPR005123">
    <property type="entry name" value="Oxoglu/Fe-dep_dioxygenase_dom"/>
</dbReference>
<dbReference type="EMBL" id="JACEFI010000002">
    <property type="protein sequence ID" value="KAH0600245.1"/>
    <property type="molecule type" value="Genomic_DNA"/>
</dbReference>
<dbReference type="Proteomes" id="UP000764110">
    <property type="component" value="Unassembled WGS sequence"/>
</dbReference>
<organism evidence="8 9">
    <name type="scientific">Metarhizium humberi</name>
    <dbReference type="NCBI Taxonomy" id="2596975"/>
    <lineage>
        <taxon>Eukaryota</taxon>
        <taxon>Fungi</taxon>
        <taxon>Dikarya</taxon>
        <taxon>Ascomycota</taxon>
        <taxon>Pezizomycotina</taxon>
        <taxon>Sordariomycetes</taxon>
        <taxon>Hypocreomycetidae</taxon>
        <taxon>Hypocreales</taxon>
        <taxon>Clavicipitaceae</taxon>
        <taxon>Metarhizium</taxon>
    </lineage>
</organism>
<feature type="region of interest" description="Disordered" evidence="6">
    <location>
        <begin position="69"/>
        <end position="103"/>
    </location>
</feature>
<dbReference type="GO" id="GO:0046872">
    <property type="term" value="F:metal ion binding"/>
    <property type="evidence" value="ECO:0007669"/>
    <property type="project" value="UniProtKB-KW"/>
</dbReference>
<evidence type="ECO:0000256" key="5">
    <source>
        <dbReference type="RuleBase" id="RU003682"/>
    </source>
</evidence>
<feature type="domain" description="Fe2OG dioxygenase" evidence="7">
    <location>
        <begin position="178"/>
        <end position="302"/>
    </location>
</feature>
<evidence type="ECO:0000256" key="6">
    <source>
        <dbReference type="SAM" id="MobiDB-lite"/>
    </source>
</evidence>
<dbReference type="GO" id="GO:0016491">
    <property type="term" value="F:oxidoreductase activity"/>
    <property type="evidence" value="ECO:0007669"/>
    <property type="project" value="UniProtKB-KW"/>
</dbReference>
<evidence type="ECO:0000313" key="8">
    <source>
        <dbReference type="EMBL" id="KAH0600245.1"/>
    </source>
</evidence>
<evidence type="ECO:0000256" key="2">
    <source>
        <dbReference type="ARBA" id="ARBA00022723"/>
    </source>
</evidence>
<protein>
    <recommendedName>
        <fullName evidence="7">Fe2OG dioxygenase domain-containing protein</fullName>
    </recommendedName>
</protein>
<dbReference type="Pfam" id="PF03171">
    <property type="entry name" value="2OG-FeII_Oxy"/>
    <property type="match status" value="1"/>
</dbReference>
<sequence>MSPASADIPIIDLSGPQAEVSKQLVDAAADHGFIYIQNLGYDIPAASIDDAFALMLTKVHQVRKAVQRTSRRKAGVLHPNQQSRMDKHARRDTGPPEPKGTHLPINPLHHLAIAFNFGEFINNKAQQPIPPTVAADEARFSAFADLCRVLCLKILALLGQGLQVNDFFSSAHFKSPSGSGTILRFLRYPPPSSTSHTVDDVRAGAHSDYGSITLLFRLRGQAGLEILKKDGTWAPVPVSPPGTENDPSPPILINIGDLLSYWTNGLFRSTVHRVVFPTNRAEGVEGESSTDPRYSIAFFCHPMDDVLLEPVPSERVRGFVEEGVVKNPYAERKVLTAGEHLLMRLRETYGTLYEDKKD</sequence>
<keyword evidence="2 5" id="KW-0479">Metal-binding</keyword>
<comment type="similarity">
    <text evidence="1 5">Belongs to the iron/ascorbate-dependent oxidoreductase family.</text>
</comment>
<reference evidence="8 9" key="1">
    <citation type="submission" date="2020-07" db="EMBL/GenBank/DDBJ databases">
        <title>Metarhizium humberi genome.</title>
        <authorList>
            <person name="Lysoe E."/>
        </authorList>
    </citation>
    <scope>NUCLEOTIDE SEQUENCE [LARGE SCALE GENOMIC DNA]</scope>
    <source>
        <strain evidence="8 9">ESALQ1638</strain>
    </source>
</reference>
<comment type="caution">
    <text evidence="8">The sequence shown here is derived from an EMBL/GenBank/DDBJ whole genome shotgun (WGS) entry which is preliminary data.</text>
</comment>
<dbReference type="PROSITE" id="PS51471">
    <property type="entry name" value="FE2OG_OXY"/>
    <property type="match status" value="1"/>
</dbReference>
<feature type="compositionally biased region" description="Basic and acidic residues" evidence="6">
    <location>
        <begin position="84"/>
        <end position="94"/>
    </location>
</feature>
<dbReference type="InterPro" id="IPR027443">
    <property type="entry name" value="IPNS-like_sf"/>
</dbReference>
<keyword evidence="3 5" id="KW-0560">Oxidoreductase</keyword>